<dbReference type="Proteomes" id="UP001214576">
    <property type="component" value="Unassembled WGS sequence"/>
</dbReference>
<accession>A0AAD4ULS4</accession>
<organism evidence="2 3">
    <name type="scientific">Ovis ammon polii</name>
    <dbReference type="NCBI Taxonomy" id="230172"/>
    <lineage>
        <taxon>Eukaryota</taxon>
        <taxon>Metazoa</taxon>
        <taxon>Chordata</taxon>
        <taxon>Craniata</taxon>
        <taxon>Vertebrata</taxon>
        <taxon>Euteleostomi</taxon>
        <taxon>Mammalia</taxon>
        <taxon>Eutheria</taxon>
        <taxon>Laurasiatheria</taxon>
        <taxon>Artiodactyla</taxon>
        <taxon>Ruminantia</taxon>
        <taxon>Pecora</taxon>
        <taxon>Bovidae</taxon>
        <taxon>Caprinae</taxon>
        <taxon>Ovis</taxon>
    </lineage>
</organism>
<feature type="region of interest" description="Disordered" evidence="1">
    <location>
        <begin position="29"/>
        <end position="58"/>
    </location>
</feature>
<gene>
    <name evidence="2" type="ORF">MG293_000721</name>
</gene>
<sequence length="222" mass="25318">MVAKSRIQLSDFTLTFTFKMKGILDTDVNMGRTLPEDDGRDEKDASQRTPKIASKQSEVRFQKPMKKNFDTKYLGIERQIPSINTPVDSSSKTEFDSEILQFFQPYILFNGLEDFSQFVNSPIEVFLKLTGFILNLGFELPFHFSLLSVTLPLGIKLSLCFLFHRQNIKPFQIFLLINGLLKFATEASLYSHFICPYFSPGGTVVKNSPANAGEERDFEFNP</sequence>
<evidence type="ECO:0000313" key="2">
    <source>
        <dbReference type="EMBL" id="KAI4548391.1"/>
    </source>
</evidence>
<evidence type="ECO:0000313" key="3">
    <source>
        <dbReference type="Proteomes" id="UP001214576"/>
    </source>
</evidence>
<comment type="caution">
    <text evidence="2">The sequence shown here is derived from an EMBL/GenBank/DDBJ whole genome shotgun (WGS) entry which is preliminary data.</text>
</comment>
<protein>
    <submittedName>
        <fullName evidence="2">Uncharacterized protein</fullName>
    </submittedName>
</protein>
<proteinExistence type="predicted"/>
<keyword evidence="3" id="KW-1185">Reference proteome</keyword>
<dbReference type="EMBL" id="JAKZEL010000001">
    <property type="protein sequence ID" value="KAI4548391.1"/>
    <property type="molecule type" value="Genomic_DNA"/>
</dbReference>
<name>A0AAD4ULS4_OVIAM</name>
<evidence type="ECO:0000256" key="1">
    <source>
        <dbReference type="SAM" id="MobiDB-lite"/>
    </source>
</evidence>
<reference evidence="2" key="1">
    <citation type="submission" date="2022-03" db="EMBL/GenBank/DDBJ databases">
        <title>Genomic analyses of argali, domestic sheep and their hybrids provide insights into chromosomal evolution, heterosis and genetic basis of agronomic traits.</title>
        <authorList>
            <person name="Li M."/>
        </authorList>
    </citation>
    <scope>NUCLEOTIDE SEQUENCE</scope>
    <source>
        <strain evidence="2">CAU-MHL-2022a</strain>
        <tissue evidence="2">Skin</tissue>
    </source>
</reference>
<feature type="compositionally biased region" description="Basic and acidic residues" evidence="1">
    <location>
        <begin position="34"/>
        <end position="46"/>
    </location>
</feature>
<dbReference type="AlphaFoldDB" id="A0AAD4ULS4"/>